<keyword evidence="5" id="KW-0777">Teichoic acid biosynthesis</keyword>
<accession>A0A1H5SZ91</accession>
<keyword evidence="3" id="KW-1003">Cell membrane</keyword>
<sequence length="449" mass="53736">MVYIRDNSLRRDKIKILYNFMNYLIYGGMYIYMKQNILNLRQNKISYWVINAILNYIIRLVPRNKKIWIYGSWLGYKYQDNSKYMFEYVNKTNSGIKHIWITKNKNIVNYLQRKGYEAYYYLSLKGLYYQIRAGVVFFTNSHHDINDLNLISGAYKVSLWHGMPLKRLYWDDRVDLPSNKLFKHIKLCLKMIKWNIYSNVSRDLTIASSNFCLNSFRSAFRLKNTDDVLLVGQPRNYILLTSKYDYDKKKFLSSLNINIGNNNFKIITYMPTYRRSDRLIERQNNLIKELLSNYKLQTILKEFNCILLVKFHELANNDIKLIDNVYFLNNDQIDVQELLKMTDILVTDYSSCFIDYALVNRPIIFLANDIKEYERFENGFYVDYYLLAGKLLAQSVDEFVFILKDILTKNLDYYENIKYINSLFNEFESSNSCSIIVDYIKSKLKIKED</sequence>
<evidence type="ECO:0000313" key="9">
    <source>
        <dbReference type="Proteomes" id="UP000242850"/>
    </source>
</evidence>
<evidence type="ECO:0000256" key="2">
    <source>
        <dbReference type="ARBA" id="ARBA00010488"/>
    </source>
</evidence>
<evidence type="ECO:0000256" key="5">
    <source>
        <dbReference type="ARBA" id="ARBA00022944"/>
    </source>
</evidence>
<dbReference type="InterPro" id="IPR051612">
    <property type="entry name" value="Teichoic_Acid_Biosynth"/>
</dbReference>
<feature type="transmembrane region" description="Helical" evidence="7">
    <location>
        <begin position="16"/>
        <end position="33"/>
    </location>
</feature>
<dbReference type="PANTHER" id="PTHR37316">
    <property type="entry name" value="TEICHOIC ACID GLYCEROL-PHOSPHATE PRIMASE"/>
    <property type="match status" value="1"/>
</dbReference>
<comment type="similarity">
    <text evidence="2">Belongs to the CDP-glycerol glycerophosphotransferase family.</text>
</comment>
<dbReference type="Gene3D" id="3.40.50.12580">
    <property type="match status" value="1"/>
</dbReference>
<dbReference type="GO" id="GO:0005886">
    <property type="term" value="C:plasma membrane"/>
    <property type="evidence" value="ECO:0007669"/>
    <property type="project" value="UniProtKB-SubCell"/>
</dbReference>
<dbReference type="EMBL" id="FNUK01000004">
    <property type="protein sequence ID" value="SEF55856.1"/>
    <property type="molecule type" value="Genomic_DNA"/>
</dbReference>
<keyword evidence="7" id="KW-1133">Transmembrane helix</keyword>
<keyword evidence="9" id="KW-1185">Reference proteome</keyword>
<evidence type="ECO:0000256" key="4">
    <source>
        <dbReference type="ARBA" id="ARBA00022679"/>
    </source>
</evidence>
<evidence type="ECO:0000256" key="7">
    <source>
        <dbReference type="SAM" id="Phobius"/>
    </source>
</evidence>
<dbReference type="AlphaFoldDB" id="A0A1H5SZ91"/>
<dbReference type="Pfam" id="PF04464">
    <property type="entry name" value="Glyphos_transf"/>
    <property type="match status" value="1"/>
</dbReference>
<dbReference type="InterPro" id="IPR007554">
    <property type="entry name" value="Glycerophosphate_synth"/>
</dbReference>
<dbReference type="PANTHER" id="PTHR37316:SF3">
    <property type="entry name" value="TEICHOIC ACID GLYCEROL-PHOSPHATE TRANSFERASE"/>
    <property type="match status" value="1"/>
</dbReference>
<gene>
    <name evidence="8" type="ORF">SAMN05660865_00506</name>
</gene>
<comment type="subcellular location">
    <subcellularLocation>
        <location evidence="1">Cell membrane</location>
        <topology evidence="1">Peripheral membrane protein</topology>
    </subcellularLocation>
</comment>
<proteinExistence type="inferred from homology"/>
<dbReference type="InterPro" id="IPR043149">
    <property type="entry name" value="TagF_N"/>
</dbReference>
<dbReference type="GO" id="GO:0047355">
    <property type="term" value="F:CDP-glycerol glycerophosphotransferase activity"/>
    <property type="evidence" value="ECO:0007669"/>
    <property type="project" value="InterPro"/>
</dbReference>
<evidence type="ECO:0000256" key="3">
    <source>
        <dbReference type="ARBA" id="ARBA00022475"/>
    </source>
</evidence>
<dbReference type="SUPFAM" id="SSF53756">
    <property type="entry name" value="UDP-Glycosyltransferase/glycogen phosphorylase"/>
    <property type="match status" value="1"/>
</dbReference>
<organism evidence="8 9">
    <name type="scientific">Caloramator fervidus</name>
    <dbReference type="NCBI Taxonomy" id="29344"/>
    <lineage>
        <taxon>Bacteria</taxon>
        <taxon>Bacillati</taxon>
        <taxon>Bacillota</taxon>
        <taxon>Clostridia</taxon>
        <taxon>Eubacteriales</taxon>
        <taxon>Clostridiaceae</taxon>
        <taxon>Caloramator</taxon>
    </lineage>
</organism>
<keyword evidence="6 7" id="KW-0472">Membrane</keyword>
<dbReference type="InterPro" id="IPR043148">
    <property type="entry name" value="TagF_C"/>
</dbReference>
<dbReference type="Gene3D" id="3.40.50.11820">
    <property type="match status" value="1"/>
</dbReference>
<evidence type="ECO:0000256" key="1">
    <source>
        <dbReference type="ARBA" id="ARBA00004202"/>
    </source>
</evidence>
<evidence type="ECO:0000313" key="8">
    <source>
        <dbReference type="EMBL" id="SEF55856.1"/>
    </source>
</evidence>
<dbReference type="GO" id="GO:0019350">
    <property type="term" value="P:teichoic acid biosynthetic process"/>
    <property type="evidence" value="ECO:0007669"/>
    <property type="project" value="UniProtKB-KW"/>
</dbReference>
<dbReference type="Proteomes" id="UP000242850">
    <property type="component" value="Unassembled WGS sequence"/>
</dbReference>
<protein>
    <submittedName>
        <fullName evidence="8">CDP-glycerol glycerophosphotransferase</fullName>
    </submittedName>
</protein>
<reference evidence="9" key="1">
    <citation type="submission" date="2016-10" db="EMBL/GenBank/DDBJ databases">
        <authorList>
            <person name="Varghese N."/>
            <person name="Submissions S."/>
        </authorList>
    </citation>
    <scope>NUCLEOTIDE SEQUENCE [LARGE SCALE GENOMIC DNA]</scope>
    <source>
        <strain evidence="9">DSM 5463</strain>
    </source>
</reference>
<evidence type="ECO:0000256" key="6">
    <source>
        <dbReference type="ARBA" id="ARBA00023136"/>
    </source>
</evidence>
<name>A0A1H5SZ91_9CLOT</name>
<keyword evidence="4 8" id="KW-0808">Transferase</keyword>
<keyword evidence="7" id="KW-0812">Transmembrane</keyword>